<keyword evidence="1" id="KW-0805">Transcription regulation</keyword>
<name>A0ABX0G7C1_9RHOB</name>
<evidence type="ECO:0000256" key="1">
    <source>
        <dbReference type="ARBA" id="ARBA00023015"/>
    </source>
</evidence>
<protein>
    <submittedName>
        <fullName evidence="5">LacI family transcriptional regulator</fullName>
    </submittedName>
</protein>
<dbReference type="Pfam" id="PF00356">
    <property type="entry name" value="LacI"/>
    <property type="match status" value="1"/>
</dbReference>
<dbReference type="SUPFAM" id="SSF47413">
    <property type="entry name" value="lambda repressor-like DNA-binding domains"/>
    <property type="match status" value="1"/>
</dbReference>
<dbReference type="PROSITE" id="PS50932">
    <property type="entry name" value="HTH_LACI_2"/>
    <property type="match status" value="1"/>
</dbReference>
<dbReference type="SUPFAM" id="SSF53822">
    <property type="entry name" value="Periplasmic binding protein-like I"/>
    <property type="match status" value="1"/>
</dbReference>
<keyword evidence="2" id="KW-0238">DNA-binding</keyword>
<dbReference type="InterPro" id="IPR046335">
    <property type="entry name" value="LacI/GalR-like_sensor"/>
</dbReference>
<evidence type="ECO:0000256" key="3">
    <source>
        <dbReference type="ARBA" id="ARBA00023163"/>
    </source>
</evidence>
<dbReference type="PANTHER" id="PTHR30146:SF155">
    <property type="entry name" value="ALANINE RACEMASE"/>
    <property type="match status" value="1"/>
</dbReference>
<proteinExistence type="predicted"/>
<dbReference type="InterPro" id="IPR000843">
    <property type="entry name" value="HTH_LacI"/>
</dbReference>
<dbReference type="SMART" id="SM00354">
    <property type="entry name" value="HTH_LACI"/>
    <property type="match status" value="1"/>
</dbReference>
<dbReference type="CDD" id="cd01392">
    <property type="entry name" value="HTH_LacI"/>
    <property type="match status" value="1"/>
</dbReference>
<dbReference type="RefSeq" id="WP_166403170.1">
    <property type="nucleotide sequence ID" value="NZ_JAANHS010000006.1"/>
</dbReference>
<keyword evidence="3" id="KW-0804">Transcription</keyword>
<dbReference type="EMBL" id="JAANHS010000006">
    <property type="protein sequence ID" value="NHB77150.1"/>
    <property type="molecule type" value="Genomic_DNA"/>
</dbReference>
<reference evidence="5 6" key="1">
    <citation type="journal article" date="2022" name="Microorganisms">
        <title>Genome Sequence and Characterization of a Xanthorhodopsin-Containing, Aerobic Anoxygenic Phototrophic Rhodobacter Species, Isolated from Mesophilic Conditions at Yellowstone National Park.</title>
        <authorList>
            <person name="Kyndt J.A."/>
            <person name="Robertson S."/>
            <person name="Shoffstall I.B."/>
            <person name="Ramaley R.F."/>
            <person name="Meyer T.E."/>
        </authorList>
    </citation>
    <scope>NUCLEOTIDE SEQUENCE [LARGE SCALE GENOMIC DNA]</scope>
    <source>
        <strain evidence="5 6">M37P</strain>
    </source>
</reference>
<evidence type="ECO:0000256" key="2">
    <source>
        <dbReference type="ARBA" id="ARBA00023125"/>
    </source>
</evidence>
<dbReference type="InterPro" id="IPR028082">
    <property type="entry name" value="Peripla_BP_I"/>
</dbReference>
<dbReference type="Proteomes" id="UP001515660">
    <property type="component" value="Unassembled WGS sequence"/>
</dbReference>
<gene>
    <name evidence="5" type="ORF">G8O29_10410</name>
</gene>
<feature type="domain" description="HTH lacI-type" evidence="4">
    <location>
        <begin position="2"/>
        <end position="56"/>
    </location>
</feature>
<organism evidence="5 6">
    <name type="scientific">Rhodobacter calidifons</name>
    <dbReference type="NCBI Taxonomy" id="2715277"/>
    <lineage>
        <taxon>Bacteria</taxon>
        <taxon>Pseudomonadati</taxon>
        <taxon>Pseudomonadota</taxon>
        <taxon>Alphaproteobacteria</taxon>
        <taxon>Rhodobacterales</taxon>
        <taxon>Rhodobacter group</taxon>
        <taxon>Rhodobacter</taxon>
    </lineage>
</organism>
<evidence type="ECO:0000313" key="5">
    <source>
        <dbReference type="EMBL" id="NHB77150.1"/>
    </source>
</evidence>
<dbReference type="Gene3D" id="1.10.260.40">
    <property type="entry name" value="lambda repressor-like DNA-binding domains"/>
    <property type="match status" value="1"/>
</dbReference>
<evidence type="ECO:0000313" key="6">
    <source>
        <dbReference type="Proteomes" id="UP001515660"/>
    </source>
</evidence>
<dbReference type="CDD" id="cd20010">
    <property type="entry name" value="PBP1_AglR-like"/>
    <property type="match status" value="1"/>
</dbReference>
<accession>A0ABX0G7C1</accession>
<dbReference type="PANTHER" id="PTHR30146">
    <property type="entry name" value="LACI-RELATED TRANSCRIPTIONAL REPRESSOR"/>
    <property type="match status" value="1"/>
</dbReference>
<evidence type="ECO:0000259" key="4">
    <source>
        <dbReference type="PROSITE" id="PS50932"/>
    </source>
</evidence>
<dbReference type="Gene3D" id="3.40.50.2300">
    <property type="match status" value="2"/>
</dbReference>
<dbReference type="Pfam" id="PF13377">
    <property type="entry name" value="Peripla_BP_3"/>
    <property type="match status" value="1"/>
</dbReference>
<sequence length="340" mass="36685">MATLKDIARSLDLSITQVSRALNDHSDVSEETRLRVKATARAMNYHPNVSARKLVSGRSGIVGLVVPQHRNIGQDGIFIEVVAGLSAQFSGRGMQFVLHIMAEQESPLPVYQKLIGTALLDGFVLIDPLDRDPRIDFLRRAGVAFVVHGRSGETIDYPYFDIENEQLAHDLAAYLLARGHRRIAFLNGVAGRSYVTRREAGFVRALRTAGVPHIPELHLNGDMDEAQGLTGTIRLFTGAAPRPTAIVCGNVRLARGAYQALAALGLSVPGDVSVVAHDDELPALRASAFFPALTVTRAPLRDSWEPLADCLAGAIAGKPLASLQRIGSYSFIERNSVAPA</sequence>
<dbReference type="InterPro" id="IPR010982">
    <property type="entry name" value="Lambda_DNA-bd_dom_sf"/>
</dbReference>
<keyword evidence="6" id="KW-1185">Reference proteome</keyword>
<comment type="caution">
    <text evidence="5">The sequence shown here is derived from an EMBL/GenBank/DDBJ whole genome shotgun (WGS) entry which is preliminary data.</text>
</comment>